<evidence type="ECO:0000313" key="4">
    <source>
        <dbReference type="EMBL" id="KAJ6737376.1"/>
    </source>
</evidence>
<dbReference type="InterPro" id="IPR036612">
    <property type="entry name" value="KH_dom_type_1_sf"/>
</dbReference>
<gene>
    <name evidence="4" type="ORF">OIU85_019434</name>
</gene>
<feature type="domain" description="K Homology" evidence="3">
    <location>
        <begin position="135"/>
        <end position="178"/>
    </location>
</feature>
<feature type="region of interest" description="Disordered" evidence="2">
    <location>
        <begin position="24"/>
        <end position="56"/>
    </location>
</feature>
<keyword evidence="5" id="KW-1185">Reference proteome</keyword>
<dbReference type="Proteomes" id="UP001151529">
    <property type="component" value="Chromosome 5"/>
</dbReference>
<evidence type="ECO:0000256" key="1">
    <source>
        <dbReference type="PROSITE-ProRule" id="PRU00117"/>
    </source>
</evidence>
<dbReference type="GO" id="GO:0003723">
    <property type="term" value="F:RNA binding"/>
    <property type="evidence" value="ECO:0007669"/>
    <property type="project" value="UniProtKB-UniRule"/>
</dbReference>
<dbReference type="InterPro" id="IPR004088">
    <property type="entry name" value="KH_dom_type_1"/>
</dbReference>
<sequence length="186" mass="20020">MAEVDQAIGEHEMDQGVDLAADLGAGHPVDHLDNATDHGLDNATDHGLDHSADHGLDHATVPGLAVEHDIDRSIDHHVDPPVDHDVDDPVNNDIDHAIDQEPDNFEASKQGHDEDTVSGGGGEKRWPGWPGESVFRMLVPAQKVGSIIGRKGEFIKKIVEETRARIKILDGPPGTTERAEFGLVAI</sequence>
<proteinExistence type="predicted"/>
<dbReference type="EMBL" id="JAPFFL010000003">
    <property type="protein sequence ID" value="KAJ6737376.1"/>
    <property type="molecule type" value="Genomic_DNA"/>
</dbReference>
<feature type="compositionally biased region" description="Basic and acidic residues" evidence="2">
    <location>
        <begin position="28"/>
        <end position="56"/>
    </location>
</feature>
<evidence type="ECO:0000256" key="2">
    <source>
        <dbReference type="SAM" id="MobiDB-lite"/>
    </source>
</evidence>
<reference evidence="4" key="2">
    <citation type="journal article" date="2023" name="Int. J. Mol. Sci.">
        <title>De Novo Assembly and Annotation of 11 Diverse Shrub Willow (Salix) Genomes Reveals Novel Gene Organization in Sex-Linked Regions.</title>
        <authorList>
            <person name="Hyden B."/>
            <person name="Feng K."/>
            <person name="Yates T.B."/>
            <person name="Jawdy S."/>
            <person name="Cereghino C."/>
            <person name="Smart L.B."/>
            <person name="Muchero W."/>
        </authorList>
    </citation>
    <scope>NUCLEOTIDE SEQUENCE [LARGE SCALE GENOMIC DNA]</scope>
    <source>
        <tissue evidence="4">Shoot tip</tissue>
    </source>
</reference>
<evidence type="ECO:0000259" key="3">
    <source>
        <dbReference type="Pfam" id="PF00013"/>
    </source>
</evidence>
<feature type="region of interest" description="Disordered" evidence="2">
    <location>
        <begin position="102"/>
        <end position="127"/>
    </location>
</feature>
<dbReference type="PANTHER" id="PTHR10288">
    <property type="entry name" value="KH DOMAIN CONTAINING RNA BINDING PROTEIN"/>
    <property type="match status" value="1"/>
</dbReference>
<reference evidence="4" key="1">
    <citation type="submission" date="2022-11" db="EMBL/GenBank/DDBJ databases">
        <authorList>
            <person name="Hyden B.L."/>
            <person name="Feng K."/>
            <person name="Yates T."/>
            <person name="Jawdy S."/>
            <person name="Smart L.B."/>
            <person name="Muchero W."/>
        </authorList>
    </citation>
    <scope>NUCLEOTIDE SEQUENCE</scope>
    <source>
        <tissue evidence="4">Shoot tip</tissue>
    </source>
</reference>
<dbReference type="Pfam" id="PF00013">
    <property type="entry name" value="KH_1"/>
    <property type="match status" value="1"/>
</dbReference>
<dbReference type="SUPFAM" id="SSF54791">
    <property type="entry name" value="Eukaryotic type KH-domain (KH-domain type I)"/>
    <property type="match status" value="1"/>
</dbReference>
<name>A0A9Q0UWK9_SALVM</name>
<dbReference type="AlphaFoldDB" id="A0A9Q0UWK9"/>
<keyword evidence="1" id="KW-0694">RNA-binding</keyword>
<dbReference type="OrthoDB" id="1937934at2759"/>
<protein>
    <submittedName>
        <fullName evidence="4">KH DOMAIN CONTAINING RNA BINDING PROTEIN</fullName>
    </submittedName>
</protein>
<dbReference type="Gene3D" id="3.30.1370.10">
    <property type="entry name" value="K Homology domain, type 1"/>
    <property type="match status" value="1"/>
</dbReference>
<evidence type="ECO:0000313" key="5">
    <source>
        <dbReference type="Proteomes" id="UP001151529"/>
    </source>
</evidence>
<accession>A0A9Q0UWK9</accession>
<dbReference type="CDD" id="cd22459">
    <property type="entry name" value="KH-I_PEPPER_rpt1_like"/>
    <property type="match status" value="1"/>
</dbReference>
<organism evidence="4 5">
    <name type="scientific">Salix viminalis</name>
    <name type="common">Common osier</name>
    <name type="synonym">Basket willow</name>
    <dbReference type="NCBI Taxonomy" id="40686"/>
    <lineage>
        <taxon>Eukaryota</taxon>
        <taxon>Viridiplantae</taxon>
        <taxon>Streptophyta</taxon>
        <taxon>Embryophyta</taxon>
        <taxon>Tracheophyta</taxon>
        <taxon>Spermatophyta</taxon>
        <taxon>Magnoliopsida</taxon>
        <taxon>eudicotyledons</taxon>
        <taxon>Gunneridae</taxon>
        <taxon>Pentapetalae</taxon>
        <taxon>rosids</taxon>
        <taxon>fabids</taxon>
        <taxon>Malpighiales</taxon>
        <taxon>Salicaceae</taxon>
        <taxon>Saliceae</taxon>
        <taxon>Salix</taxon>
    </lineage>
</organism>
<comment type="caution">
    <text evidence="4">The sequence shown here is derived from an EMBL/GenBank/DDBJ whole genome shotgun (WGS) entry which is preliminary data.</text>
</comment>
<dbReference type="PROSITE" id="PS50084">
    <property type="entry name" value="KH_TYPE_1"/>
    <property type="match status" value="1"/>
</dbReference>